<dbReference type="InterPro" id="IPR058702">
    <property type="entry name" value="MafI2-like"/>
</dbReference>
<protein>
    <submittedName>
        <fullName evidence="1">Uncharacterized protein</fullName>
    </submittedName>
</protein>
<keyword evidence="2" id="KW-1185">Reference proteome</keyword>
<dbReference type="RefSeq" id="WP_407152829.1">
    <property type="nucleotide sequence ID" value="NZ_JAQQHY010000022.1"/>
</dbReference>
<dbReference type="Pfam" id="PF26541">
    <property type="entry name" value="MafI2"/>
    <property type="match status" value="1"/>
</dbReference>
<accession>A0ABU9LEA3</accession>
<proteinExistence type="predicted"/>
<evidence type="ECO:0000313" key="1">
    <source>
        <dbReference type="EMBL" id="MEL4893084.1"/>
    </source>
</evidence>
<organism evidence="1 2">
    <name type="scientific">Xanthomonas protegens</name>
    <dbReference type="NCBI Taxonomy" id="3380705"/>
    <lineage>
        <taxon>Bacteria</taxon>
        <taxon>Pseudomonadati</taxon>
        <taxon>Pseudomonadota</taxon>
        <taxon>Gammaproteobacteria</taxon>
        <taxon>Lysobacterales</taxon>
        <taxon>Lysobacteraceae</taxon>
        <taxon>Xanthomonas</taxon>
    </lineage>
</organism>
<reference evidence="1 2" key="1">
    <citation type="journal article" date="2024" name="FEMS Microbiol. Lett.">
        <title>Xanthomonas protegens sp. nov., a novel rice seed-associated bacterium, provides in vivo protection against X. oryzae pv. oryzae, the bacterial leaf blight pathogen.</title>
        <authorList>
            <person name="Rana R."/>
            <person name="Sharma A."/>
            <person name="Madhavan V.N."/>
            <person name="Korpole S."/>
            <person name="Sonti R.V."/>
            <person name="Patel H.K."/>
            <person name="Patil P.B."/>
        </authorList>
    </citation>
    <scope>NUCLEOTIDE SEQUENCE [LARGE SCALE GENOMIC DNA]</scope>
    <source>
        <strain evidence="1 2">PPL118</strain>
    </source>
</reference>
<gene>
    <name evidence="1" type="ORF">PIQ37_16805</name>
</gene>
<comment type="caution">
    <text evidence="1">The sequence shown here is derived from an EMBL/GenBank/DDBJ whole genome shotgun (WGS) entry which is preliminary data.</text>
</comment>
<evidence type="ECO:0000313" key="2">
    <source>
        <dbReference type="Proteomes" id="UP001486626"/>
    </source>
</evidence>
<sequence length="105" mass="11719">MDDVGSRTALLLSLQRALLGEVHQQLRQASIEADQARRVVRLRFEYDGPPMEAPRESCSCAATEVIADFPARWDLEEVHVAVPMPTPLQPLQHVAYRRAEPDASA</sequence>
<dbReference type="EMBL" id="JAQJCQ010000016">
    <property type="protein sequence ID" value="MEL4893084.1"/>
    <property type="molecule type" value="Genomic_DNA"/>
</dbReference>
<name>A0ABU9LEA3_9XANT</name>
<dbReference type="Proteomes" id="UP001486626">
    <property type="component" value="Unassembled WGS sequence"/>
</dbReference>